<dbReference type="InterPro" id="IPR016634">
    <property type="entry name" value="CapW-like"/>
</dbReference>
<geneLocation type="plasmid" evidence="5">
    <name>pmppla107</name>
</geneLocation>
<dbReference type="PIRSF" id="PIRSF015558">
    <property type="entry name" value="Txn_reg_DeoR_prd"/>
    <property type="match status" value="1"/>
</dbReference>
<evidence type="ECO:0000259" key="1">
    <source>
        <dbReference type="Pfam" id="PF13280"/>
    </source>
</evidence>
<organism evidence="4 5">
    <name type="scientific">Pseudomonas amygdali pv. lachrymans str. M301315</name>
    <dbReference type="NCBI Taxonomy" id="629260"/>
    <lineage>
        <taxon>Bacteria</taxon>
        <taxon>Pseudomonadati</taxon>
        <taxon>Pseudomonadota</taxon>
        <taxon>Gammaproteobacteria</taxon>
        <taxon>Pseudomonadales</taxon>
        <taxon>Pseudomonadaceae</taxon>
        <taxon>Pseudomonas</taxon>
        <taxon>Pseudomonas amygdali</taxon>
    </lineage>
</organism>
<dbReference type="InterPro" id="IPR026881">
    <property type="entry name" value="WYL_dom"/>
</dbReference>
<gene>
    <name evidence="4" type="ORF">PLA107_033695</name>
</gene>
<dbReference type="Proteomes" id="UP000006426">
    <property type="component" value="Plasmid pmppla107"/>
</dbReference>
<accession>A0AAD0VA46</accession>
<feature type="domain" description="DNA-binding transcriptional repressor CapW C-terminal dimerisation" evidence="2">
    <location>
        <begin position="233"/>
        <end position="300"/>
    </location>
</feature>
<reference evidence="4 5" key="1">
    <citation type="journal article" date="2011" name="PLoS Pathog.">
        <title>Dynamic evolution of pathogenicity revealed by sequencing and comparative genomics of 19 Pseudomonas syringae isolates.</title>
        <authorList>
            <person name="Baltrus D.A."/>
            <person name="Nishimura M.T."/>
            <person name="Romanchuk A."/>
            <person name="Chang J.H."/>
            <person name="Mukhtar M.S."/>
            <person name="Cherkis K."/>
            <person name="Roach J."/>
            <person name="Grant S.R."/>
            <person name="Jones C.D."/>
            <person name="Dangl J.L."/>
        </authorList>
    </citation>
    <scope>NUCLEOTIDE SEQUENCE [LARGE SCALE GENOMIC DNA]</scope>
    <source>
        <strain evidence="4 5">M301315</strain>
    </source>
</reference>
<dbReference type="EMBL" id="CP031226">
    <property type="protein sequence ID" value="AXH60142.1"/>
    <property type="molecule type" value="Genomic_DNA"/>
</dbReference>
<sequence length="327" mass="36731">MSYRIQTPVGVLYLPETSHLVSKPMHPSIAELSAAQHARLVHLEMNLRFIGGFSRQVLADEQGMHGNAITRDVKIYRTIAGDNLAYDVTAKHYRITDRFTPLFEVNASKALAWLTNRQGQGEGLPSAIGVPSSAPLQLSQPSTDTIAAISRAIHGQHPVHIEYESLREKSERVISPYALVNNGLRWHVRAFDRKAQEFRDFVLTRIQSPSVLTREEFQLHEQSHFDAAWTNSVELQLIPHPDRPRPEVTRLDYAMGEGPMRVTLRWAEVGYTLRQWNVDCSMDHSMVGVEFRLWLANHEVLNSIPNALLAPGFGGSTTQSAVVGIDQ</sequence>
<name>A0AAD0VA46_PSEAV</name>
<evidence type="ECO:0000313" key="5">
    <source>
        <dbReference type="Proteomes" id="UP000006426"/>
    </source>
</evidence>
<dbReference type="Pfam" id="PF26107">
    <property type="entry name" value="BrxR_CTD"/>
    <property type="match status" value="1"/>
</dbReference>
<dbReference type="InterPro" id="IPR059019">
    <property type="entry name" value="WHD_CapW"/>
</dbReference>
<dbReference type="Pfam" id="PF26109">
    <property type="entry name" value="WHD_BrxR"/>
    <property type="match status" value="1"/>
</dbReference>
<dbReference type="InterPro" id="IPR059020">
    <property type="entry name" value="CapW_CTD"/>
</dbReference>
<dbReference type="PANTHER" id="PTHR34580">
    <property type="match status" value="1"/>
</dbReference>
<dbReference type="InterPro" id="IPR051534">
    <property type="entry name" value="CBASS_pafABC_assoc_protein"/>
</dbReference>
<protein>
    <submittedName>
        <fullName evidence="4">WYL domain-containing protein</fullName>
    </submittedName>
</protein>
<dbReference type="AlphaFoldDB" id="A0AAD0VA46"/>
<dbReference type="PANTHER" id="PTHR34580:SF1">
    <property type="entry name" value="PROTEIN PAFC"/>
    <property type="match status" value="1"/>
</dbReference>
<feature type="domain" description="WYL" evidence="1">
    <location>
        <begin position="145"/>
        <end position="209"/>
    </location>
</feature>
<feature type="domain" description="DNA-binding transcriptional repressor CapW winged helix-turn-helix" evidence="3">
    <location>
        <begin position="37"/>
        <end position="115"/>
    </location>
</feature>
<proteinExistence type="predicted"/>
<keyword evidence="4" id="KW-0614">Plasmid</keyword>
<evidence type="ECO:0000313" key="4">
    <source>
        <dbReference type="EMBL" id="AXH60142.1"/>
    </source>
</evidence>
<dbReference type="RefSeq" id="WP_114805171.1">
    <property type="nucleotide sequence ID" value="NZ_CP031226.1"/>
</dbReference>
<evidence type="ECO:0000259" key="2">
    <source>
        <dbReference type="Pfam" id="PF26107"/>
    </source>
</evidence>
<evidence type="ECO:0000259" key="3">
    <source>
        <dbReference type="Pfam" id="PF26109"/>
    </source>
</evidence>
<dbReference type="Pfam" id="PF13280">
    <property type="entry name" value="WYL"/>
    <property type="match status" value="1"/>
</dbReference>
<dbReference type="PROSITE" id="PS52050">
    <property type="entry name" value="WYL"/>
    <property type="match status" value="1"/>
</dbReference>